<gene>
    <name evidence="1" type="ORF">DWV06_12010</name>
</gene>
<dbReference type="InterPro" id="IPR022476">
    <property type="entry name" value="Spore_YabP/YqfC"/>
</dbReference>
<keyword evidence="2" id="KW-1185">Reference proteome</keyword>
<evidence type="ECO:0000313" key="2">
    <source>
        <dbReference type="Proteomes" id="UP000255036"/>
    </source>
</evidence>
<protein>
    <submittedName>
        <fullName evidence="1">Sporulation protein</fullName>
    </submittedName>
</protein>
<dbReference type="Pfam" id="PF07873">
    <property type="entry name" value="YabP"/>
    <property type="match status" value="1"/>
</dbReference>
<reference evidence="1 2" key="1">
    <citation type="submission" date="2018-07" db="EMBL/GenBank/DDBJ databases">
        <title>Anaerosacharophilus polymeroproducens gen. nov. sp. nov., an anaerobic bacterium isolated from salt field.</title>
        <authorList>
            <person name="Kim W."/>
            <person name="Yang S.-H."/>
            <person name="Oh J."/>
            <person name="Lee J.-H."/>
            <person name="Kwon K.K."/>
        </authorList>
    </citation>
    <scope>NUCLEOTIDE SEQUENCE [LARGE SCALE GENOMIC DNA]</scope>
    <source>
        <strain evidence="1 2">MCWD5</strain>
    </source>
</reference>
<dbReference type="Proteomes" id="UP000255036">
    <property type="component" value="Unassembled WGS sequence"/>
</dbReference>
<comment type="caution">
    <text evidence="1">The sequence shown here is derived from an EMBL/GenBank/DDBJ whole genome shotgun (WGS) entry which is preliminary data.</text>
</comment>
<dbReference type="OrthoDB" id="2989236at2"/>
<evidence type="ECO:0000313" key="1">
    <source>
        <dbReference type="EMBL" id="RDU23079.1"/>
    </source>
</evidence>
<name>A0A371AU63_9FIRM</name>
<sequence length="99" mass="11481">MKKRSINLSREVRKVKKNVVEGLDLPKDIMYGAVIVTAMGPFEAYIENYKGIMEYTENKIKIQTKNCRLEILGKKLLISYYTNEEMKITGTIQAINYEL</sequence>
<organism evidence="1 2">
    <name type="scientific">Anaerosacchariphilus polymeriproducens</name>
    <dbReference type="NCBI Taxonomy" id="1812858"/>
    <lineage>
        <taxon>Bacteria</taxon>
        <taxon>Bacillati</taxon>
        <taxon>Bacillota</taxon>
        <taxon>Clostridia</taxon>
        <taxon>Lachnospirales</taxon>
        <taxon>Lachnospiraceae</taxon>
        <taxon>Anaerosacchariphilus</taxon>
    </lineage>
</organism>
<proteinExistence type="predicted"/>
<dbReference type="EMBL" id="QRCT01000034">
    <property type="protein sequence ID" value="RDU23079.1"/>
    <property type="molecule type" value="Genomic_DNA"/>
</dbReference>
<accession>A0A371AU63</accession>
<dbReference type="AlphaFoldDB" id="A0A371AU63"/>
<dbReference type="RefSeq" id="WP_115482421.1">
    <property type="nucleotide sequence ID" value="NZ_QRCT01000034.1"/>
</dbReference>